<keyword evidence="1" id="KW-0479">Metal-binding</keyword>
<dbReference type="InterPro" id="IPR045357">
    <property type="entry name" value="Aminopeptidase_N-like_N"/>
</dbReference>
<dbReference type="InterPro" id="IPR034015">
    <property type="entry name" value="M1_LTA4H"/>
</dbReference>
<dbReference type="PANTHER" id="PTHR45726:SF3">
    <property type="entry name" value="LEUKOTRIENE A-4 HYDROLASE"/>
    <property type="match status" value="1"/>
</dbReference>
<feature type="domain" description="Aminopeptidase N-like N-terminal" evidence="3">
    <location>
        <begin position="90"/>
        <end position="261"/>
    </location>
</feature>
<dbReference type="EMBL" id="WTYQ01000003">
    <property type="protein sequence ID" value="MXP26500.1"/>
    <property type="molecule type" value="Genomic_DNA"/>
</dbReference>
<dbReference type="GO" id="GO:0008270">
    <property type="term" value="F:zinc ion binding"/>
    <property type="evidence" value="ECO:0007669"/>
    <property type="project" value="InterPro"/>
</dbReference>
<proteinExistence type="predicted"/>
<feature type="binding site" evidence="1">
    <location>
        <position position="372"/>
    </location>
    <ligand>
        <name>Zn(2+)</name>
        <dbReference type="ChEBI" id="CHEBI:29105"/>
        <note>catalytic</note>
    </ligand>
</feature>
<evidence type="ECO:0000259" key="2">
    <source>
        <dbReference type="Pfam" id="PF01433"/>
    </source>
</evidence>
<dbReference type="GO" id="GO:0008237">
    <property type="term" value="F:metallopeptidase activity"/>
    <property type="evidence" value="ECO:0007669"/>
    <property type="project" value="InterPro"/>
</dbReference>
<dbReference type="SUPFAM" id="SSF63737">
    <property type="entry name" value="Leukotriene A4 hydrolase N-terminal domain"/>
    <property type="match status" value="1"/>
</dbReference>
<accession>A0A845A8F5</accession>
<comment type="caution">
    <text evidence="4">The sequence shown here is derived from an EMBL/GenBank/DDBJ whole genome shotgun (WGS) entry which is preliminary data.</text>
</comment>
<name>A0A845A8F5_9SPHN</name>
<feature type="binding site" evidence="1">
    <location>
        <position position="391"/>
    </location>
    <ligand>
        <name>Zn(2+)</name>
        <dbReference type="ChEBI" id="CHEBI:29105"/>
        <note>catalytic</note>
    </ligand>
</feature>
<reference evidence="4 5" key="1">
    <citation type="submission" date="2019-12" db="EMBL/GenBank/DDBJ databases">
        <title>Genomic-based taxomic classification of the family Erythrobacteraceae.</title>
        <authorList>
            <person name="Xu L."/>
        </authorList>
    </citation>
    <scope>NUCLEOTIDE SEQUENCE [LARGE SCALE GENOMIC DNA]</scope>
    <source>
        <strain evidence="4 5">DSM 18604</strain>
    </source>
</reference>
<dbReference type="PANTHER" id="PTHR45726">
    <property type="entry name" value="LEUKOTRIENE A-4 HYDROLASE"/>
    <property type="match status" value="1"/>
</dbReference>
<keyword evidence="5" id="KW-1185">Reference proteome</keyword>
<dbReference type="CDD" id="cd09603">
    <property type="entry name" value="M1_APN_like"/>
    <property type="match status" value="1"/>
</dbReference>
<dbReference type="InterPro" id="IPR014782">
    <property type="entry name" value="Peptidase_M1_dom"/>
</dbReference>
<evidence type="ECO:0000259" key="3">
    <source>
        <dbReference type="Pfam" id="PF17900"/>
    </source>
</evidence>
<evidence type="ECO:0000256" key="1">
    <source>
        <dbReference type="PIRSR" id="PIRSR634015-3"/>
    </source>
</evidence>
<dbReference type="SUPFAM" id="SSF55486">
    <property type="entry name" value="Metalloproteases ('zincins'), catalytic domain"/>
    <property type="match status" value="1"/>
</dbReference>
<feature type="domain" description="Peptidase M1 membrane alanine aminopeptidase" evidence="2">
    <location>
        <begin position="365"/>
        <end position="518"/>
    </location>
</feature>
<keyword evidence="1" id="KW-0862">Zinc</keyword>
<sequence>MLWRAYFMATLPPTPFPLRLKTPKPRILDNFRGHFIMRNLVETAGLSLGLLGLTLTTPVYATDEQVPLAKRTEESGVALDSVQQAMELPHLALSLSVDPASESIAGIARYTVKATQPLKVVEFDLDPRFAINQIAVNGQPISGRNWRNDDGLLRITLPQQLAAGSSTIVSISYDGKPRVAPKAPWDGGFVWAKTKNGTPWIATAVQTNGCDLFWPCIDHPTKRVEWLDLAVSVPKPLVVASNGTLQEVTEKDGWSTYRWQAHWPQGYGVSLQIGPYELAQETYHSRFGNAYPIKFWYLPGDKKGAKMLIGQMRDFLDFFESTIGPYPFSDEKVGLAETPHLGMEHQTINAYGNGFKLSPEGYDWLMQHEFSHEWFANQLTDETIADMWLHEGYGTYMQPLYLRWKNGETAYRVALWDLRKKIVSKVPLAPKTPVSSAYYNDDKAGWGGDIYYKGAWILHTLREYIGDEAFFAGTTRLVYGRSDPKPGNFHWRVANTDDFEQVMEEASGQDLGWFVDAYFRQAALPELVSQRDGNILKLKWKSGSKEPFILPVEVQVGGRISTVEMAGGTGQIDLESPDAHVVIDPNTKLLRYDPAIAAWQKQQAAEKDTKAAEKN</sequence>
<gene>
    <name evidence="4" type="ORF">GRI39_10660</name>
</gene>
<protein>
    <submittedName>
        <fullName evidence="4">M1 family peptidase</fullName>
    </submittedName>
</protein>
<dbReference type="Proteomes" id="UP000460561">
    <property type="component" value="Unassembled WGS sequence"/>
</dbReference>
<feature type="binding site" evidence="1">
    <location>
        <position position="368"/>
    </location>
    <ligand>
        <name>Zn(2+)</name>
        <dbReference type="ChEBI" id="CHEBI:29105"/>
        <note>catalytic</note>
    </ligand>
</feature>
<evidence type="ECO:0000313" key="5">
    <source>
        <dbReference type="Proteomes" id="UP000460561"/>
    </source>
</evidence>
<dbReference type="AlphaFoldDB" id="A0A845A8F5"/>
<comment type="cofactor">
    <cofactor evidence="1">
        <name>Zn(2+)</name>
        <dbReference type="ChEBI" id="CHEBI:29105"/>
    </cofactor>
    <text evidence="1">Binds 1 zinc ion per subunit.</text>
</comment>
<dbReference type="Pfam" id="PF01433">
    <property type="entry name" value="Peptidase_M1"/>
    <property type="match status" value="1"/>
</dbReference>
<dbReference type="InterPro" id="IPR027268">
    <property type="entry name" value="Peptidase_M4/M1_CTD_sf"/>
</dbReference>
<organism evidence="4 5">
    <name type="scientific">Altericroceibacterium indicum</name>
    <dbReference type="NCBI Taxonomy" id="374177"/>
    <lineage>
        <taxon>Bacteria</taxon>
        <taxon>Pseudomonadati</taxon>
        <taxon>Pseudomonadota</taxon>
        <taxon>Alphaproteobacteria</taxon>
        <taxon>Sphingomonadales</taxon>
        <taxon>Erythrobacteraceae</taxon>
        <taxon>Altericroceibacterium</taxon>
    </lineage>
</organism>
<dbReference type="Pfam" id="PF17900">
    <property type="entry name" value="Peptidase_M1_N"/>
    <property type="match status" value="1"/>
</dbReference>
<dbReference type="Gene3D" id="1.10.390.10">
    <property type="entry name" value="Neutral Protease Domain 2"/>
    <property type="match status" value="1"/>
</dbReference>
<dbReference type="Gene3D" id="2.60.40.1730">
    <property type="entry name" value="tricorn interacting facor f3 domain"/>
    <property type="match status" value="1"/>
</dbReference>
<dbReference type="InterPro" id="IPR042097">
    <property type="entry name" value="Aminopeptidase_N-like_N_sf"/>
</dbReference>
<evidence type="ECO:0000313" key="4">
    <source>
        <dbReference type="EMBL" id="MXP26500.1"/>
    </source>
</evidence>